<dbReference type="InterPro" id="IPR011008">
    <property type="entry name" value="Dimeric_a/b-barrel"/>
</dbReference>
<evidence type="ECO:0000256" key="1">
    <source>
        <dbReference type="ARBA" id="ARBA00007689"/>
    </source>
</evidence>
<dbReference type="RefSeq" id="WP_104057616.1">
    <property type="nucleotide sequence ID" value="NZ_PREZ01000003.1"/>
</dbReference>
<dbReference type="AlphaFoldDB" id="A0A2S5GCY5"/>
<dbReference type="InterPro" id="IPR005545">
    <property type="entry name" value="YCII"/>
</dbReference>
<dbReference type="Proteomes" id="UP000239047">
    <property type="component" value="Unassembled WGS sequence"/>
</dbReference>
<accession>A0A2S5GCY5</accession>
<feature type="domain" description="YCII-related" evidence="2">
    <location>
        <begin position="24"/>
        <end position="86"/>
    </location>
</feature>
<sequence length="98" mass="11132">MKALILYSCGRAWDSGSQDWEQQVTSHRKYIVSKMKDRLIAGGPFMDHTGELVILEVENLDEALELAKNDPAVRDGRFEYVVKPWEPIDGIFNPPGQL</sequence>
<evidence type="ECO:0000259" key="2">
    <source>
        <dbReference type="Pfam" id="PF03795"/>
    </source>
</evidence>
<keyword evidence="4" id="KW-1185">Reference proteome</keyword>
<name>A0A2S5GCY5_9BACL</name>
<dbReference type="SUPFAM" id="SSF54909">
    <property type="entry name" value="Dimeric alpha+beta barrel"/>
    <property type="match status" value="1"/>
</dbReference>
<reference evidence="3 4" key="1">
    <citation type="submission" date="2018-02" db="EMBL/GenBank/DDBJ databases">
        <title>Jeotgalibacillus proteolyticum sp. nov. a protease producing bacterium isolated from ocean sediments of Laizhou Bay.</title>
        <authorList>
            <person name="Li Y."/>
        </authorList>
    </citation>
    <scope>NUCLEOTIDE SEQUENCE [LARGE SCALE GENOMIC DNA]</scope>
    <source>
        <strain evidence="3 4">22-7</strain>
    </source>
</reference>
<evidence type="ECO:0000313" key="4">
    <source>
        <dbReference type="Proteomes" id="UP000239047"/>
    </source>
</evidence>
<comment type="caution">
    <text evidence="3">The sequence shown here is derived from an EMBL/GenBank/DDBJ whole genome shotgun (WGS) entry which is preliminary data.</text>
</comment>
<gene>
    <name evidence="3" type="ORF">C4B60_08750</name>
</gene>
<evidence type="ECO:0000313" key="3">
    <source>
        <dbReference type="EMBL" id="PPA70866.1"/>
    </source>
</evidence>
<organism evidence="3 4">
    <name type="scientific">Jeotgalibacillus proteolyticus</name>
    <dbReference type="NCBI Taxonomy" id="2082395"/>
    <lineage>
        <taxon>Bacteria</taxon>
        <taxon>Bacillati</taxon>
        <taxon>Bacillota</taxon>
        <taxon>Bacilli</taxon>
        <taxon>Bacillales</taxon>
        <taxon>Caryophanaceae</taxon>
        <taxon>Jeotgalibacillus</taxon>
    </lineage>
</organism>
<proteinExistence type="inferred from homology"/>
<dbReference type="EMBL" id="PREZ01000003">
    <property type="protein sequence ID" value="PPA70866.1"/>
    <property type="molecule type" value="Genomic_DNA"/>
</dbReference>
<protein>
    <recommendedName>
        <fullName evidence="2">YCII-related domain-containing protein</fullName>
    </recommendedName>
</protein>
<comment type="similarity">
    <text evidence="1">Belongs to the YciI family.</text>
</comment>
<dbReference type="Pfam" id="PF03795">
    <property type="entry name" value="YCII"/>
    <property type="match status" value="1"/>
</dbReference>
<dbReference type="Gene3D" id="3.30.70.1060">
    <property type="entry name" value="Dimeric alpha+beta barrel"/>
    <property type="match status" value="1"/>
</dbReference>
<dbReference type="OrthoDB" id="162319at2"/>